<dbReference type="RefSeq" id="WP_012107188.1">
    <property type="nucleotide sequence ID" value="NC_009712.1"/>
</dbReference>
<dbReference type="KEGG" id="mbn:Mboo_1625"/>
<dbReference type="EMBL" id="CP000780">
    <property type="protein sequence ID" value="ABS56142.1"/>
    <property type="molecule type" value="Genomic_DNA"/>
</dbReference>
<dbReference type="Pfam" id="PF03692">
    <property type="entry name" value="CxxCxxCC"/>
    <property type="match status" value="1"/>
</dbReference>
<dbReference type="HOGENOM" id="CLU_1673885_0_0_2"/>
<sequence>MTEDWLLRAEAICMACGGHCCDEAHPPVSQERYRALIAAGIPAASFERKEGYFRLRTHKDNTCILMVDHKCTCHAIKPETCRAGPFTFDVVNDTIRIFLKQASICPIVPLLKEQPAAYHQQYERAAENIVRLVSGLPKEEIEAINRIEEPETDLVAVIPREHPPV</sequence>
<keyword evidence="2" id="KW-1185">Reference proteome</keyword>
<proteinExistence type="predicted"/>
<dbReference type="AlphaFoldDB" id="A7I8T1"/>
<evidence type="ECO:0008006" key="3">
    <source>
        <dbReference type="Google" id="ProtNLM"/>
    </source>
</evidence>
<reference evidence="2" key="1">
    <citation type="journal article" date="2015" name="Microbiology">
        <title>Genome of Methanoregula boonei 6A8 reveals adaptations to oligotrophic peatland environments.</title>
        <authorList>
            <person name="Braeuer S."/>
            <person name="Cadillo-Quiroz H."/>
            <person name="Kyrpides N."/>
            <person name="Woyke T."/>
            <person name="Goodwin L."/>
            <person name="Detter C."/>
            <person name="Podell S."/>
            <person name="Yavitt J.B."/>
            <person name="Zinder S.H."/>
        </authorList>
    </citation>
    <scope>NUCLEOTIDE SEQUENCE [LARGE SCALE GENOMIC DNA]</scope>
    <source>
        <strain evidence="2">DSM 21154 / JCM 14090 / 6A8</strain>
    </source>
</reference>
<dbReference type="eggNOG" id="arCOG02586">
    <property type="taxonomic scope" value="Archaea"/>
</dbReference>
<organism evidence="1 2">
    <name type="scientific">Methanoregula boonei (strain DSM 21154 / JCM 14090 / 6A8)</name>
    <dbReference type="NCBI Taxonomy" id="456442"/>
    <lineage>
        <taxon>Archaea</taxon>
        <taxon>Methanobacteriati</taxon>
        <taxon>Methanobacteriota</taxon>
        <taxon>Stenosarchaea group</taxon>
        <taxon>Methanomicrobia</taxon>
        <taxon>Methanomicrobiales</taxon>
        <taxon>Methanoregulaceae</taxon>
        <taxon>Methanoregula</taxon>
    </lineage>
</organism>
<dbReference type="Proteomes" id="UP000002408">
    <property type="component" value="Chromosome"/>
</dbReference>
<evidence type="ECO:0000313" key="2">
    <source>
        <dbReference type="Proteomes" id="UP000002408"/>
    </source>
</evidence>
<protein>
    <recommendedName>
        <fullName evidence="3">YkgJ family cysteine cluster protein</fullName>
    </recommendedName>
</protein>
<name>A7I8T1_METB6</name>
<dbReference type="STRING" id="456442.Mboo_1625"/>
<dbReference type="GeneID" id="5412194"/>
<accession>A7I8T1</accession>
<dbReference type="OrthoDB" id="36424at2157"/>
<evidence type="ECO:0000313" key="1">
    <source>
        <dbReference type="EMBL" id="ABS56142.1"/>
    </source>
</evidence>
<dbReference type="InterPro" id="IPR005358">
    <property type="entry name" value="Puta_zinc/iron-chelating_dom"/>
</dbReference>
<gene>
    <name evidence="1" type="ordered locus">Mboo_1625</name>
</gene>